<dbReference type="SUPFAM" id="SSF52402">
    <property type="entry name" value="Adenine nucleotide alpha hydrolases-like"/>
    <property type="match status" value="1"/>
</dbReference>
<dbReference type="CDD" id="cd01998">
    <property type="entry name" value="MnmA_TRMU-like"/>
    <property type="match status" value="1"/>
</dbReference>
<comment type="caution">
    <text evidence="1">The sequence shown here is derived from an EMBL/GenBank/DDBJ whole genome shotgun (WGS) entry which is preliminary data.</text>
</comment>
<protein>
    <submittedName>
        <fullName evidence="1">Uncharacterized protein</fullName>
    </submittedName>
</protein>
<dbReference type="Gene3D" id="3.40.50.620">
    <property type="entry name" value="HUPs"/>
    <property type="match status" value="1"/>
</dbReference>
<dbReference type="AlphaFoldDB" id="X1R6J3"/>
<dbReference type="PANTHER" id="PTHR11933">
    <property type="entry name" value="TRNA 5-METHYLAMINOMETHYL-2-THIOURIDYLATE -METHYLTRANSFERASE"/>
    <property type="match status" value="1"/>
</dbReference>
<dbReference type="GO" id="GO:0016740">
    <property type="term" value="F:transferase activity"/>
    <property type="evidence" value="ECO:0007669"/>
    <property type="project" value="InterPro"/>
</dbReference>
<sequence length="210" mass="24206">MEKILVAMSGGVDSSTAAVILREKGYDIEGAIMVFEGVHPEAIDYAAEAAQQLDIPFYQFNFTKEFQNKIINNFIKEYKCGRTPNPCVLCNKHIKFDLFMKKAKGMGINKIATGHYARIEKQNENYLLKRGIDKNEQSYFLYRLNQKQLSKTVLPLGSYTKQKVRKLARKINLPTARRKKSQDICFVLDGNYASYFNDYFNYYRSGKGKC</sequence>
<dbReference type="GO" id="GO:0002143">
    <property type="term" value="P:tRNA wobble position uridine thiolation"/>
    <property type="evidence" value="ECO:0007669"/>
    <property type="project" value="TreeGrafter"/>
</dbReference>
<evidence type="ECO:0000313" key="1">
    <source>
        <dbReference type="EMBL" id="GAI76357.1"/>
    </source>
</evidence>
<dbReference type="InterPro" id="IPR014729">
    <property type="entry name" value="Rossmann-like_a/b/a_fold"/>
</dbReference>
<reference evidence="1" key="1">
    <citation type="journal article" date="2014" name="Front. Microbiol.">
        <title>High frequency of phylogenetically diverse reductive dehalogenase-homologous genes in deep subseafloor sedimentary metagenomes.</title>
        <authorList>
            <person name="Kawai M."/>
            <person name="Futagami T."/>
            <person name="Toyoda A."/>
            <person name="Takaki Y."/>
            <person name="Nishi S."/>
            <person name="Hori S."/>
            <person name="Arai W."/>
            <person name="Tsubouchi T."/>
            <person name="Morono Y."/>
            <person name="Uchiyama I."/>
            <person name="Ito T."/>
            <person name="Fujiyama A."/>
            <person name="Inagaki F."/>
            <person name="Takami H."/>
        </authorList>
    </citation>
    <scope>NUCLEOTIDE SEQUENCE</scope>
    <source>
        <strain evidence="1">Expedition CK06-06</strain>
    </source>
</reference>
<proteinExistence type="predicted"/>
<organism evidence="1">
    <name type="scientific">marine sediment metagenome</name>
    <dbReference type="NCBI Taxonomy" id="412755"/>
    <lineage>
        <taxon>unclassified sequences</taxon>
        <taxon>metagenomes</taxon>
        <taxon>ecological metagenomes</taxon>
    </lineage>
</organism>
<dbReference type="EMBL" id="BARW01010445">
    <property type="protein sequence ID" value="GAI76357.1"/>
    <property type="molecule type" value="Genomic_DNA"/>
</dbReference>
<name>X1R6J3_9ZZZZ</name>
<dbReference type="Pfam" id="PF03054">
    <property type="entry name" value="tRNA_Me_trans"/>
    <property type="match status" value="1"/>
</dbReference>
<gene>
    <name evidence="1" type="ORF">S12H4_20565</name>
</gene>
<dbReference type="PANTHER" id="PTHR11933:SF5">
    <property type="entry name" value="MITOCHONDRIAL TRNA-SPECIFIC 2-THIOURIDYLASE 1"/>
    <property type="match status" value="1"/>
</dbReference>
<dbReference type="InterPro" id="IPR004506">
    <property type="entry name" value="MnmA-like"/>
</dbReference>
<accession>X1R6J3</accession>